<gene>
    <name evidence="2" type="ORF">Q9L42_018265</name>
</gene>
<dbReference type="RefSeq" id="WP_305906968.1">
    <property type="nucleotide sequence ID" value="NZ_CP157743.1"/>
</dbReference>
<feature type="signal peptide" evidence="1">
    <location>
        <begin position="1"/>
        <end position="21"/>
    </location>
</feature>
<dbReference type="SMART" id="SM00028">
    <property type="entry name" value="TPR"/>
    <property type="match status" value="3"/>
</dbReference>
<dbReference type="SUPFAM" id="SSF48452">
    <property type="entry name" value="TPR-like"/>
    <property type="match status" value="2"/>
</dbReference>
<accession>A0AAU7NUI4</accession>
<evidence type="ECO:0000313" key="2">
    <source>
        <dbReference type="EMBL" id="XBS20271.1"/>
    </source>
</evidence>
<dbReference type="InterPro" id="IPR011990">
    <property type="entry name" value="TPR-like_helical_dom_sf"/>
</dbReference>
<dbReference type="Proteomes" id="UP001225378">
    <property type="component" value="Chromosome"/>
</dbReference>
<dbReference type="PANTHER" id="PTHR45588:SF1">
    <property type="entry name" value="WW DOMAIN-CONTAINING PROTEIN"/>
    <property type="match status" value="1"/>
</dbReference>
<evidence type="ECO:0000256" key="1">
    <source>
        <dbReference type="SAM" id="SignalP"/>
    </source>
</evidence>
<name>A0AAU7NUI4_9GAMM</name>
<organism evidence="2 3">
    <name type="scientific">Methylomarinum roseum</name>
    <dbReference type="NCBI Taxonomy" id="3067653"/>
    <lineage>
        <taxon>Bacteria</taxon>
        <taxon>Pseudomonadati</taxon>
        <taxon>Pseudomonadota</taxon>
        <taxon>Gammaproteobacteria</taxon>
        <taxon>Methylococcales</taxon>
        <taxon>Methylococcaceae</taxon>
        <taxon>Methylomarinum</taxon>
    </lineage>
</organism>
<evidence type="ECO:0000313" key="3">
    <source>
        <dbReference type="Proteomes" id="UP001225378"/>
    </source>
</evidence>
<protein>
    <recommendedName>
        <fullName evidence="4">Tetratricopeptide repeat protein</fullName>
    </recommendedName>
</protein>
<dbReference type="InterPro" id="IPR019734">
    <property type="entry name" value="TPR_rpt"/>
</dbReference>
<keyword evidence="3" id="KW-1185">Reference proteome</keyword>
<dbReference type="AlphaFoldDB" id="A0AAU7NUI4"/>
<dbReference type="PROSITE" id="PS51257">
    <property type="entry name" value="PROKAR_LIPOPROTEIN"/>
    <property type="match status" value="1"/>
</dbReference>
<keyword evidence="1" id="KW-0732">Signal</keyword>
<dbReference type="PANTHER" id="PTHR45588">
    <property type="entry name" value="TPR DOMAIN-CONTAINING PROTEIN"/>
    <property type="match status" value="1"/>
</dbReference>
<feature type="chain" id="PRO_5043582750" description="Tetratricopeptide repeat protein" evidence="1">
    <location>
        <begin position="22"/>
        <end position="554"/>
    </location>
</feature>
<proteinExistence type="predicted"/>
<dbReference type="KEGG" id="mech:Q9L42_018265"/>
<dbReference type="EMBL" id="CP157743">
    <property type="protein sequence ID" value="XBS20271.1"/>
    <property type="molecule type" value="Genomic_DNA"/>
</dbReference>
<sequence>MNDCKQLKKCFWLCLSGFLTASLLLGCQSLQTDVDPLYDNLGKYHYPVSTSQRAAQRYFDQGLILAFGFNHGEAARSFRQAYRIDPSCALCYWGEALVLGPNINAPMDPAAVSLAYESAQQALTLADTVTDKEKALIWALSKRYAQQAPSDRAGLDKAYAEAMGEVAEVFANDATMTALYAEALMDLHPWDFWSKQGKARPWTAEIVSMLERALHLDANHPLANHLYIHALEASPYPEKAIASAQRLPALAPGLGHLVHMPAHIYIRVGRYHDAILANQQAVKADHGYLSHHPAESLYTLAYVPHNHHFLWAAAIRTGRKTMSEQAAAETAAQVNQDLLREPGFAGTLQHFLLIPLYTKALFGEWDAILNEPAPAADLIYPTAIWHYARALALLRKGRRDQARSELERLEQSIADPAIVELTIFDLNSVKRLLQIGASILRGELAAENEDFDRAVSHLRQAVELEAELNYTEPKDWYLPPRQVLGAVLLQAGKAQQAETVYRQDLHEHPQNGWSLFGLMQSLNAQGKTEQADQVRQQFDQVWAEADVKLTASRF</sequence>
<dbReference type="Gene3D" id="1.25.40.10">
    <property type="entry name" value="Tetratricopeptide repeat domain"/>
    <property type="match status" value="2"/>
</dbReference>
<reference evidence="2 3" key="1">
    <citation type="journal article" date="2024" name="Microbiology">
        <title>Methylomarinum rosea sp. nov., a novel halophilic methanotrophic bacterium from the hypersaline Lake Elton.</title>
        <authorList>
            <person name="Suleimanov R.Z."/>
            <person name="Oshkin I.Y."/>
            <person name="Danilova O.V."/>
            <person name="Suzina N.E."/>
            <person name="Dedysh S.N."/>
        </authorList>
    </citation>
    <scope>NUCLEOTIDE SEQUENCE [LARGE SCALE GENOMIC DNA]</scope>
    <source>
        <strain evidence="2 3">Ch1-1</strain>
    </source>
</reference>
<evidence type="ECO:0008006" key="4">
    <source>
        <dbReference type="Google" id="ProtNLM"/>
    </source>
</evidence>